<keyword evidence="1" id="KW-0812">Transmembrane</keyword>
<evidence type="ECO:0000313" key="2">
    <source>
        <dbReference type="EMBL" id="RXI57048.1"/>
    </source>
</evidence>
<feature type="transmembrane region" description="Helical" evidence="1">
    <location>
        <begin position="39"/>
        <end position="60"/>
    </location>
</feature>
<evidence type="ECO:0000313" key="3">
    <source>
        <dbReference type="Proteomes" id="UP000290273"/>
    </source>
</evidence>
<comment type="caution">
    <text evidence="2">The sequence shown here is derived from an EMBL/GenBank/DDBJ whole genome shotgun (WGS) entry which is preliminary data.</text>
</comment>
<reference evidence="2 3" key="1">
    <citation type="submission" date="2018-06" db="EMBL/GenBank/DDBJ databases">
        <title>Genome conservation of Clostridium tetani.</title>
        <authorList>
            <person name="Bruggemann H."/>
            <person name="Popoff M.R."/>
        </authorList>
    </citation>
    <scope>NUCLEOTIDE SEQUENCE [LARGE SCALE GENOMIC DNA]</scope>
    <source>
        <strain evidence="2 3">63.05</strain>
    </source>
</reference>
<keyword evidence="1" id="KW-0472">Membrane</keyword>
<dbReference type="Proteomes" id="UP000290273">
    <property type="component" value="Unassembled WGS sequence"/>
</dbReference>
<dbReference type="RefSeq" id="WP_039262203.1">
    <property type="nucleotide sequence ID" value="NZ_CASHSX010000017.1"/>
</dbReference>
<gene>
    <name evidence="2" type="ORF">DP131_06320</name>
</gene>
<organism evidence="2 3">
    <name type="scientific">Clostridium tetani</name>
    <dbReference type="NCBI Taxonomy" id="1513"/>
    <lineage>
        <taxon>Bacteria</taxon>
        <taxon>Bacillati</taxon>
        <taxon>Bacillota</taxon>
        <taxon>Clostridia</taxon>
        <taxon>Eubacteriales</taxon>
        <taxon>Clostridiaceae</taxon>
        <taxon>Clostridium</taxon>
    </lineage>
</organism>
<keyword evidence="1" id="KW-1133">Transmembrane helix</keyword>
<proteinExistence type="predicted"/>
<name>A0ABY0EQ21_CLOTA</name>
<sequence>MSKVFIGKILYYLVISFITSKLIFGKVEIIKFNSHYSLAINLVIYLIISFVNLYFILLAYKQEKNNKH</sequence>
<accession>A0ABY0EQ21</accession>
<protein>
    <submittedName>
        <fullName evidence="2">Uncharacterized protein</fullName>
    </submittedName>
</protein>
<dbReference type="EMBL" id="QMAU01000026">
    <property type="protein sequence ID" value="RXI57048.1"/>
    <property type="molecule type" value="Genomic_DNA"/>
</dbReference>
<evidence type="ECO:0000256" key="1">
    <source>
        <dbReference type="SAM" id="Phobius"/>
    </source>
</evidence>
<feature type="transmembrane region" description="Helical" evidence="1">
    <location>
        <begin position="9"/>
        <end position="27"/>
    </location>
</feature>